<protein>
    <submittedName>
        <fullName evidence="3">YciI family protein</fullName>
    </submittedName>
</protein>
<dbReference type="PANTHER" id="PTHR35174:SF3">
    <property type="entry name" value="BLL7171 PROTEIN"/>
    <property type="match status" value="1"/>
</dbReference>
<reference evidence="3" key="1">
    <citation type="submission" date="2022-03" db="EMBL/GenBank/DDBJ databases">
        <authorList>
            <person name="Santos J.D.N."/>
            <person name="Kallscheuer N."/>
            <person name="Jogler C."/>
            <person name="Lage O.M."/>
        </authorList>
    </citation>
    <scope>NUCLEOTIDE SEQUENCE</scope>
    <source>
        <strain evidence="3">M600PL45_2</strain>
    </source>
</reference>
<organism evidence="3 4">
    <name type="scientific">Streptomyces marispadix</name>
    <dbReference type="NCBI Taxonomy" id="2922868"/>
    <lineage>
        <taxon>Bacteria</taxon>
        <taxon>Bacillati</taxon>
        <taxon>Actinomycetota</taxon>
        <taxon>Actinomycetes</taxon>
        <taxon>Kitasatosporales</taxon>
        <taxon>Streptomycetaceae</taxon>
        <taxon>Streptomyces</taxon>
    </lineage>
</organism>
<evidence type="ECO:0000313" key="4">
    <source>
        <dbReference type="Proteomes" id="UP001166784"/>
    </source>
</evidence>
<sequence>MKFMIMLQGTQTDYDAMEGSASKEAPVWRQDELQAMFRFMQKLNEDLAASGEFLEGQGLTAPSQARLVTADDNGRPVVSHDGYGEGREVLAGYWLLECESIERATEIAARVHQCPVPEGTSSHPVIVRPVQEEPPVA</sequence>
<dbReference type="SUPFAM" id="SSF54909">
    <property type="entry name" value="Dimeric alpha+beta barrel"/>
    <property type="match status" value="1"/>
</dbReference>
<dbReference type="PANTHER" id="PTHR35174">
    <property type="entry name" value="BLL7171 PROTEIN-RELATED"/>
    <property type="match status" value="1"/>
</dbReference>
<dbReference type="EMBL" id="JAKWJU010000002">
    <property type="protein sequence ID" value="MCH6163304.1"/>
    <property type="molecule type" value="Genomic_DNA"/>
</dbReference>
<keyword evidence="4" id="KW-1185">Reference proteome</keyword>
<dbReference type="Pfam" id="PF03795">
    <property type="entry name" value="YCII"/>
    <property type="match status" value="1"/>
</dbReference>
<dbReference type="InterPro" id="IPR011008">
    <property type="entry name" value="Dimeric_a/b-barrel"/>
</dbReference>
<dbReference type="Gene3D" id="3.30.70.1060">
    <property type="entry name" value="Dimeric alpha+beta barrel"/>
    <property type="match status" value="1"/>
</dbReference>
<evidence type="ECO:0000313" key="3">
    <source>
        <dbReference type="EMBL" id="MCH6163304.1"/>
    </source>
</evidence>
<evidence type="ECO:0000259" key="2">
    <source>
        <dbReference type="Pfam" id="PF03795"/>
    </source>
</evidence>
<feature type="domain" description="YCII-related" evidence="2">
    <location>
        <begin position="1"/>
        <end position="110"/>
    </location>
</feature>
<comment type="similarity">
    <text evidence="1">Belongs to the YciI family.</text>
</comment>
<evidence type="ECO:0000256" key="1">
    <source>
        <dbReference type="ARBA" id="ARBA00007689"/>
    </source>
</evidence>
<name>A0ABS9T438_9ACTN</name>
<dbReference type="InterPro" id="IPR005545">
    <property type="entry name" value="YCII"/>
</dbReference>
<gene>
    <name evidence="3" type="ORF">MMA15_23795</name>
</gene>
<accession>A0ABS9T438</accession>
<comment type="caution">
    <text evidence="3">The sequence shown here is derived from an EMBL/GenBank/DDBJ whole genome shotgun (WGS) entry which is preliminary data.</text>
</comment>
<reference evidence="3" key="2">
    <citation type="journal article" date="2023" name="Int. J. Syst. Evol. Microbiol.">
        <title>Streptomyces marispadix sp. nov., isolated from marine beach sediment of the Northern Coast of Portugal.</title>
        <authorList>
            <person name="dos Santos J.D.N."/>
            <person name="Vitorino I.R."/>
            <person name="Kallscheuer N."/>
            <person name="Srivastava A."/>
            <person name="Krautwurst S."/>
            <person name="Marz M."/>
            <person name="Jogler C."/>
            <person name="Lobo Da Cunha A."/>
            <person name="Catita J."/>
            <person name="Goncalves H."/>
            <person name="Gonzalez I."/>
            <person name="Reyes F."/>
            <person name="Lage O.M."/>
        </authorList>
    </citation>
    <scope>NUCLEOTIDE SEQUENCE</scope>
    <source>
        <strain evidence="3">M600PL45_2</strain>
    </source>
</reference>
<dbReference type="Proteomes" id="UP001166784">
    <property type="component" value="Unassembled WGS sequence"/>
</dbReference>
<proteinExistence type="inferred from homology"/>